<evidence type="ECO:0000313" key="2">
    <source>
        <dbReference type="EMBL" id="TQN52013.1"/>
    </source>
</evidence>
<evidence type="ECO:0000256" key="1">
    <source>
        <dbReference type="SAM" id="MobiDB-lite"/>
    </source>
</evidence>
<feature type="compositionally biased region" description="Polar residues" evidence="1">
    <location>
        <begin position="87"/>
        <end position="99"/>
    </location>
</feature>
<feature type="region of interest" description="Disordered" evidence="1">
    <location>
        <begin position="53"/>
        <end position="107"/>
    </location>
</feature>
<gene>
    <name evidence="2" type="ORF">DLNHIDIE_01894</name>
</gene>
<reference evidence="2 3" key="1">
    <citation type="submission" date="2019-03" db="EMBL/GenBank/DDBJ databases">
        <title>New insights into Acidothiobacillus thiooxidans sulfur metabolism through coupled gene expression, solution geochemistry, microscopy and spectroscopy analyses.</title>
        <authorList>
            <person name="Camacho D."/>
            <person name="Frazao R."/>
            <person name="Fouillen A."/>
            <person name="Nanci A."/>
            <person name="Lang B.F."/>
            <person name="Apte S.C."/>
            <person name="Baron C."/>
            <person name="Warren L.A."/>
        </authorList>
    </citation>
    <scope>NUCLEOTIDE SEQUENCE [LARGE SCALE GENOMIC DNA]</scope>
    <source>
        <strain evidence="2 3">ATCC 19377</strain>
    </source>
</reference>
<proteinExistence type="predicted"/>
<name>A0A543Q6Q5_ACITH</name>
<sequence length="160" mass="17459">MASIRRIVLTISDDEELLAQWYDSMPAKVRSAMLRLLVTNALKNGMANGHLYLGTPTGVKNEQPGQTGQESQKVAPEKQVAAPSLPVSRTESNPAQNSEARAPEGASKEKLIAFTLAHLPDGATPEMREAAREYFKETPYTLADLKVVTKMYLAEKEMGG</sequence>
<dbReference type="RefSeq" id="WP_142088218.1">
    <property type="nucleotide sequence ID" value="NZ_SZUV01000001.1"/>
</dbReference>
<dbReference type="EMBL" id="SZUV01000001">
    <property type="protein sequence ID" value="TQN52013.1"/>
    <property type="molecule type" value="Genomic_DNA"/>
</dbReference>
<feature type="compositionally biased region" description="Polar residues" evidence="1">
    <location>
        <begin position="58"/>
        <end position="72"/>
    </location>
</feature>
<comment type="caution">
    <text evidence="2">The sequence shown here is derived from an EMBL/GenBank/DDBJ whole genome shotgun (WGS) entry which is preliminary data.</text>
</comment>
<protein>
    <submittedName>
        <fullName evidence="2">Uncharacterized protein</fullName>
    </submittedName>
</protein>
<dbReference type="Proteomes" id="UP000315403">
    <property type="component" value="Unassembled WGS sequence"/>
</dbReference>
<evidence type="ECO:0000313" key="3">
    <source>
        <dbReference type="Proteomes" id="UP000315403"/>
    </source>
</evidence>
<organism evidence="2 3">
    <name type="scientific">Acidithiobacillus thiooxidans ATCC 19377</name>
    <dbReference type="NCBI Taxonomy" id="637390"/>
    <lineage>
        <taxon>Bacteria</taxon>
        <taxon>Pseudomonadati</taxon>
        <taxon>Pseudomonadota</taxon>
        <taxon>Acidithiobacillia</taxon>
        <taxon>Acidithiobacillales</taxon>
        <taxon>Acidithiobacillaceae</taxon>
        <taxon>Acidithiobacillus</taxon>
    </lineage>
</organism>
<accession>A0A543Q6Q5</accession>
<dbReference type="AlphaFoldDB" id="A0A543Q6Q5"/>